<dbReference type="Gramene" id="Os02t0823050-00">
    <property type="protein sequence ID" value="Os02t0823050-00"/>
    <property type="gene ID" value="Os02g0823050"/>
</dbReference>
<keyword evidence="2" id="KW-1185">Reference proteome</keyword>
<evidence type="ECO:0000313" key="2">
    <source>
        <dbReference type="Proteomes" id="UP000059680"/>
    </source>
</evidence>
<reference evidence="1 2" key="2">
    <citation type="journal article" date="2013" name="Plant Cell Physiol.">
        <title>Rice Annotation Project Database (RAP-DB): an integrative and interactive database for rice genomics.</title>
        <authorList>
            <person name="Sakai H."/>
            <person name="Lee S.S."/>
            <person name="Tanaka T."/>
            <person name="Numa H."/>
            <person name="Kim J."/>
            <person name="Kawahara Y."/>
            <person name="Wakimoto H."/>
            <person name="Yang C.C."/>
            <person name="Iwamoto M."/>
            <person name="Abe T."/>
            <person name="Yamada Y."/>
            <person name="Muto A."/>
            <person name="Inokuchi H."/>
            <person name="Ikemura T."/>
            <person name="Matsumoto T."/>
            <person name="Sasaki T."/>
            <person name="Itoh T."/>
        </authorList>
    </citation>
    <scope>NUCLEOTIDE SEQUENCE [LARGE SCALE GENOMIC DNA]</scope>
    <source>
        <strain evidence="2">cv. Nipponbare</strain>
    </source>
</reference>
<protein>
    <submittedName>
        <fullName evidence="1">Os02g0823050 protein</fullName>
    </submittedName>
</protein>
<reference evidence="1 2" key="3">
    <citation type="journal article" date="2013" name="Rice">
        <title>Improvement of the Oryza sativa Nipponbare reference genome using next generation sequence and optical map data.</title>
        <authorList>
            <person name="Kawahara Y."/>
            <person name="de la Bastide M."/>
            <person name="Hamilton J.P."/>
            <person name="Kanamori H."/>
            <person name="McCombie W.R."/>
            <person name="Ouyang S."/>
            <person name="Schwartz D.C."/>
            <person name="Tanaka T."/>
            <person name="Wu J."/>
            <person name="Zhou S."/>
            <person name="Childs K.L."/>
            <person name="Davidson R.M."/>
            <person name="Lin H."/>
            <person name="Quesada-Ocampo L."/>
            <person name="Vaillancourt B."/>
            <person name="Sakai H."/>
            <person name="Lee S.S."/>
            <person name="Kim J."/>
            <person name="Numa H."/>
            <person name="Itoh T."/>
            <person name="Buell C.R."/>
            <person name="Matsumoto T."/>
        </authorList>
    </citation>
    <scope>NUCLEOTIDE SEQUENCE [LARGE SCALE GENOMIC DNA]</scope>
    <source>
        <strain evidence="2">cv. Nipponbare</strain>
    </source>
</reference>
<sequence length="100" mass="11086">MVPTAISHKNTSAVSTRGRSGEYSCTETEKLKTNSIHIFCKSLPASFGRRTAGIFMSKSVSFRSQTILHTMDMIDDYNSRSPSSFSILSFFSELTVSPLH</sequence>
<organism evidence="1 2">
    <name type="scientific">Oryza sativa subsp. japonica</name>
    <name type="common">Rice</name>
    <dbReference type="NCBI Taxonomy" id="39947"/>
    <lineage>
        <taxon>Eukaryota</taxon>
        <taxon>Viridiplantae</taxon>
        <taxon>Streptophyta</taxon>
        <taxon>Embryophyta</taxon>
        <taxon>Tracheophyta</taxon>
        <taxon>Spermatophyta</taxon>
        <taxon>Magnoliopsida</taxon>
        <taxon>Liliopsida</taxon>
        <taxon>Poales</taxon>
        <taxon>Poaceae</taxon>
        <taxon>BOP clade</taxon>
        <taxon>Oryzoideae</taxon>
        <taxon>Oryzeae</taxon>
        <taxon>Oryzinae</taxon>
        <taxon>Oryza</taxon>
        <taxon>Oryza sativa</taxon>
    </lineage>
</organism>
<gene>
    <name evidence="1" type="ordered locus">Os02g0823050</name>
    <name evidence="1" type="ORF">OSNPB_020823050</name>
</gene>
<name>A0A0P0VRE8_ORYSJ</name>
<reference evidence="2" key="1">
    <citation type="journal article" date="2005" name="Nature">
        <title>The map-based sequence of the rice genome.</title>
        <authorList>
            <consortium name="International rice genome sequencing project (IRGSP)"/>
            <person name="Matsumoto T."/>
            <person name="Wu J."/>
            <person name="Kanamori H."/>
            <person name="Katayose Y."/>
            <person name="Fujisawa M."/>
            <person name="Namiki N."/>
            <person name="Mizuno H."/>
            <person name="Yamamoto K."/>
            <person name="Antonio B.A."/>
            <person name="Baba T."/>
            <person name="Sakata K."/>
            <person name="Nagamura Y."/>
            <person name="Aoki H."/>
            <person name="Arikawa K."/>
            <person name="Arita K."/>
            <person name="Bito T."/>
            <person name="Chiden Y."/>
            <person name="Fujitsuka N."/>
            <person name="Fukunaka R."/>
            <person name="Hamada M."/>
            <person name="Harada C."/>
            <person name="Hayashi A."/>
            <person name="Hijishita S."/>
            <person name="Honda M."/>
            <person name="Hosokawa S."/>
            <person name="Ichikawa Y."/>
            <person name="Idonuma A."/>
            <person name="Iijima M."/>
            <person name="Ikeda M."/>
            <person name="Ikeno M."/>
            <person name="Ito K."/>
            <person name="Ito S."/>
            <person name="Ito T."/>
            <person name="Ito Y."/>
            <person name="Ito Y."/>
            <person name="Iwabuchi A."/>
            <person name="Kamiya K."/>
            <person name="Karasawa W."/>
            <person name="Kurita K."/>
            <person name="Katagiri S."/>
            <person name="Kikuta A."/>
            <person name="Kobayashi H."/>
            <person name="Kobayashi N."/>
            <person name="Machita K."/>
            <person name="Maehara T."/>
            <person name="Masukawa M."/>
            <person name="Mizubayashi T."/>
            <person name="Mukai Y."/>
            <person name="Nagasaki H."/>
            <person name="Nagata Y."/>
            <person name="Naito S."/>
            <person name="Nakashima M."/>
            <person name="Nakama Y."/>
            <person name="Nakamichi Y."/>
            <person name="Nakamura M."/>
            <person name="Meguro A."/>
            <person name="Negishi M."/>
            <person name="Ohta I."/>
            <person name="Ohta T."/>
            <person name="Okamoto M."/>
            <person name="Ono N."/>
            <person name="Saji S."/>
            <person name="Sakaguchi M."/>
            <person name="Sakai K."/>
            <person name="Shibata M."/>
            <person name="Shimokawa T."/>
            <person name="Song J."/>
            <person name="Takazaki Y."/>
            <person name="Terasawa K."/>
            <person name="Tsugane M."/>
            <person name="Tsuji K."/>
            <person name="Ueda S."/>
            <person name="Waki K."/>
            <person name="Yamagata H."/>
            <person name="Yamamoto M."/>
            <person name="Yamamoto S."/>
            <person name="Yamane H."/>
            <person name="Yoshiki S."/>
            <person name="Yoshihara R."/>
            <person name="Yukawa K."/>
            <person name="Zhong H."/>
            <person name="Yano M."/>
            <person name="Yuan Q."/>
            <person name="Ouyang S."/>
            <person name="Liu J."/>
            <person name="Jones K.M."/>
            <person name="Gansberger K."/>
            <person name="Moffat K."/>
            <person name="Hill J."/>
            <person name="Bera J."/>
            <person name="Fadrosh D."/>
            <person name="Jin S."/>
            <person name="Johri S."/>
            <person name="Kim M."/>
            <person name="Overton L."/>
            <person name="Reardon M."/>
            <person name="Tsitrin T."/>
            <person name="Vuong H."/>
            <person name="Weaver B."/>
            <person name="Ciecko A."/>
            <person name="Tallon L."/>
            <person name="Jackson J."/>
            <person name="Pai G."/>
            <person name="Aken S.V."/>
            <person name="Utterback T."/>
            <person name="Reidmuller S."/>
            <person name="Feldblyum T."/>
            <person name="Hsiao J."/>
            <person name="Zismann V."/>
            <person name="Iobst S."/>
            <person name="de Vazeille A.R."/>
            <person name="Buell C.R."/>
            <person name="Ying K."/>
            <person name="Li Y."/>
            <person name="Lu T."/>
            <person name="Huang Y."/>
            <person name="Zhao Q."/>
            <person name="Feng Q."/>
            <person name="Zhang L."/>
            <person name="Zhu J."/>
            <person name="Weng Q."/>
            <person name="Mu J."/>
            <person name="Lu Y."/>
            <person name="Fan D."/>
            <person name="Liu Y."/>
            <person name="Guan J."/>
            <person name="Zhang Y."/>
            <person name="Yu S."/>
            <person name="Liu X."/>
            <person name="Zhang Y."/>
            <person name="Hong G."/>
            <person name="Han B."/>
            <person name="Choisne N."/>
            <person name="Demange N."/>
            <person name="Orjeda G."/>
            <person name="Samain S."/>
            <person name="Cattolico L."/>
            <person name="Pelletier E."/>
            <person name="Couloux A."/>
            <person name="Segurens B."/>
            <person name="Wincker P."/>
            <person name="D'Hont A."/>
            <person name="Scarpelli C."/>
            <person name="Weissenbach J."/>
            <person name="Salanoubat M."/>
            <person name="Quetier F."/>
            <person name="Yu Y."/>
            <person name="Kim H.R."/>
            <person name="Rambo T."/>
            <person name="Currie J."/>
            <person name="Collura K."/>
            <person name="Luo M."/>
            <person name="Yang T."/>
            <person name="Ammiraju J.S.S."/>
            <person name="Engler F."/>
            <person name="Soderlund C."/>
            <person name="Wing R.A."/>
            <person name="Palmer L.E."/>
            <person name="de la Bastide M."/>
            <person name="Spiegel L."/>
            <person name="Nascimento L."/>
            <person name="Zutavern T."/>
            <person name="O'Shaughnessy A."/>
            <person name="Dike S."/>
            <person name="Dedhia N."/>
            <person name="Preston R."/>
            <person name="Balija V."/>
            <person name="McCombie W.R."/>
            <person name="Chow T."/>
            <person name="Chen H."/>
            <person name="Chung M."/>
            <person name="Chen C."/>
            <person name="Shaw J."/>
            <person name="Wu H."/>
            <person name="Hsiao K."/>
            <person name="Chao Y."/>
            <person name="Chu M."/>
            <person name="Cheng C."/>
            <person name="Hour A."/>
            <person name="Lee P."/>
            <person name="Lin S."/>
            <person name="Lin Y."/>
            <person name="Liou J."/>
            <person name="Liu S."/>
            <person name="Hsing Y."/>
            <person name="Raghuvanshi S."/>
            <person name="Mohanty A."/>
            <person name="Bharti A.K."/>
            <person name="Gaur A."/>
            <person name="Gupta V."/>
            <person name="Kumar D."/>
            <person name="Ravi V."/>
            <person name="Vij S."/>
            <person name="Kapur A."/>
            <person name="Khurana P."/>
            <person name="Khurana P."/>
            <person name="Khurana J.P."/>
            <person name="Tyagi A.K."/>
            <person name="Gaikwad K."/>
            <person name="Singh A."/>
            <person name="Dalal V."/>
            <person name="Srivastava S."/>
            <person name="Dixit A."/>
            <person name="Pal A.K."/>
            <person name="Ghazi I.A."/>
            <person name="Yadav M."/>
            <person name="Pandit A."/>
            <person name="Bhargava A."/>
            <person name="Sureshbabu K."/>
            <person name="Batra K."/>
            <person name="Sharma T.R."/>
            <person name="Mohapatra T."/>
            <person name="Singh N.K."/>
            <person name="Messing J."/>
            <person name="Nelson A.B."/>
            <person name="Fuks G."/>
            <person name="Kavchok S."/>
            <person name="Keizer G."/>
            <person name="Linton E."/>
            <person name="Llaca V."/>
            <person name="Song R."/>
            <person name="Tanyolac B."/>
            <person name="Young S."/>
            <person name="Ho-Il K."/>
            <person name="Hahn J.H."/>
            <person name="Sangsakoo G."/>
            <person name="Vanavichit A."/>
            <person name="de Mattos Luiz.A.T."/>
            <person name="Zimmer P.D."/>
            <person name="Malone G."/>
            <person name="Dellagostin O."/>
            <person name="de Oliveira A.C."/>
            <person name="Bevan M."/>
            <person name="Bancroft I."/>
            <person name="Minx P."/>
            <person name="Cordum H."/>
            <person name="Wilson R."/>
            <person name="Cheng Z."/>
            <person name="Jin W."/>
            <person name="Jiang J."/>
            <person name="Leong S.A."/>
            <person name="Iwama H."/>
            <person name="Gojobori T."/>
            <person name="Itoh T."/>
            <person name="Niimura Y."/>
            <person name="Fujii Y."/>
            <person name="Habara T."/>
            <person name="Sakai H."/>
            <person name="Sato Y."/>
            <person name="Wilson G."/>
            <person name="Kumar K."/>
            <person name="McCouch S."/>
            <person name="Juretic N."/>
            <person name="Hoen D."/>
            <person name="Wright S."/>
            <person name="Bruskiewich R."/>
            <person name="Bureau T."/>
            <person name="Miyao A."/>
            <person name="Hirochika H."/>
            <person name="Nishikawa T."/>
            <person name="Kadowaki K."/>
            <person name="Sugiura M."/>
            <person name="Burr B."/>
            <person name="Sasaki T."/>
        </authorList>
    </citation>
    <scope>NUCLEOTIDE SEQUENCE [LARGE SCALE GENOMIC DNA]</scope>
    <source>
        <strain evidence="2">cv. Nipponbare</strain>
    </source>
</reference>
<dbReference type="InParanoid" id="A0A0P0VRE8"/>
<dbReference type="AlphaFoldDB" id="A0A0P0VRE8"/>
<proteinExistence type="predicted"/>
<dbReference type="EMBL" id="AP014958">
    <property type="protein sequence ID" value="BAS81655.1"/>
    <property type="molecule type" value="Genomic_DNA"/>
</dbReference>
<dbReference type="PaxDb" id="39947-A0A0P0VRE8"/>
<evidence type="ECO:0000313" key="1">
    <source>
        <dbReference type="EMBL" id="BAS81655.1"/>
    </source>
</evidence>
<accession>A0A0P0VRE8</accession>
<dbReference type="Proteomes" id="UP000059680">
    <property type="component" value="Chromosome 2"/>
</dbReference>